<name>A0A1M5QLG6_9FIRM</name>
<dbReference type="RefSeq" id="WP_073093043.1">
    <property type="nucleotide sequence ID" value="NZ_FQWY01000036.1"/>
</dbReference>
<evidence type="ECO:0000256" key="1">
    <source>
        <dbReference type="SAM" id="SignalP"/>
    </source>
</evidence>
<reference evidence="3" key="1">
    <citation type="submission" date="2016-11" db="EMBL/GenBank/DDBJ databases">
        <authorList>
            <person name="Varghese N."/>
            <person name="Submissions S."/>
        </authorList>
    </citation>
    <scope>NUCLEOTIDE SEQUENCE [LARGE SCALE GENOMIC DNA]</scope>
    <source>
        <strain evidence="3">DSM 11003</strain>
    </source>
</reference>
<gene>
    <name evidence="2" type="ORF">SAMN02745221_01794</name>
</gene>
<feature type="signal peptide" evidence="1">
    <location>
        <begin position="1"/>
        <end position="22"/>
    </location>
</feature>
<feature type="chain" id="PRO_5012748098" description="DUF3828 domain-containing protein" evidence="1">
    <location>
        <begin position="23"/>
        <end position="182"/>
    </location>
</feature>
<keyword evidence="1" id="KW-0732">Signal</keyword>
<protein>
    <recommendedName>
        <fullName evidence="4">DUF3828 domain-containing protein</fullName>
    </recommendedName>
</protein>
<dbReference type="AlphaFoldDB" id="A0A1M5QLG6"/>
<keyword evidence="3" id="KW-1185">Reference proteome</keyword>
<proteinExistence type="predicted"/>
<sequence length="182" mass="21046">MRKLLICMLLSFCFLSQNPLYAGEAPNIIFPAGGTSSGDKQNLLVYELIYRYTFYQLFLQESHLEKGFIISNHGENFADLVQYLEQGFSPKLAQQIVSYVTAYQPEIGKQAIIPKEGLPLITKEDLPFIRWDIEEEGIIFTRTYQIDLPDCSSTIDYKIYTRFTQGGLKIYKLELEENKNLY</sequence>
<evidence type="ECO:0000313" key="3">
    <source>
        <dbReference type="Proteomes" id="UP000242329"/>
    </source>
</evidence>
<organism evidence="2 3">
    <name type="scientific">Thermosyntropha lipolytica DSM 11003</name>
    <dbReference type="NCBI Taxonomy" id="1123382"/>
    <lineage>
        <taxon>Bacteria</taxon>
        <taxon>Bacillati</taxon>
        <taxon>Bacillota</taxon>
        <taxon>Clostridia</taxon>
        <taxon>Eubacteriales</taxon>
        <taxon>Syntrophomonadaceae</taxon>
        <taxon>Thermosyntropha</taxon>
    </lineage>
</organism>
<dbReference type="EMBL" id="FQWY01000036">
    <property type="protein sequence ID" value="SHH14934.1"/>
    <property type="molecule type" value="Genomic_DNA"/>
</dbReference>
<dbReference type="Proteomes" id="UP000242329">
    <property type="component" value="Unassembled WGS sequence"/>
</dbReference>
<evidence type="ECO:0008006" key="4">
    <source>
        <dbReference type="Google" id="ProtNLM"/>
    </source>
</evidence>
<evidence type="ECO:0000313" key="2">
    <source>
        <dbReference type="EMBL" id="SHH14934.1"/>
    </source>
</evidence>
<accession>A0A1M5QLG6</accession>